<evidence type="ECO:0000256" key="2">
    <source>
        <dbReference type="ARBA" id="ARBA00022723"/>
    </source>
</evidence>
<name>A0A2W0F674_PSEJE</name>
<protein>
    <submittedName>
        <fullName evidence="6">(2Fe-2S)-binding protein</fullName>
    </submittedName>
</protein>
<keyword evidence="2" id="KW-0479">Metal-binding</keyword>
<keyword evidence="4" id="KW-0411">Iron-sulfur</keyword>
<reference evidence="6 7" key="1">
    <citation type="journal article" date="2018" name="Appl. Microbiol. Biotechnol.">
        <title>Characterization of the caprolactam degradation pathway in Pseudomonas jessenii using mass spectrometry-based proteomics.</title>
        <authorList>
            <person name="Otzen M."/>
            <person name="Palacio C."/>
            <person name="Janssen D.B."/>
        </authorList>
    </citation>
    <scope>NUCLEOTIDE SEQUENCE [LARGE SCALE GENOMIC DNA]</scope>
    <source>
        <strain evidence="6 7">GO3</strain>
    </source>
</reference>
<dbReference type="GO" id="GO:0046872">
    <property type="term" value="F:metal ion binding"/>
    <property type="evidence" value="ECO:0007669"/>
    <property type="project" value="UniProtKB-KW"/>
</dbReference>
<sequence length="113" mass="12494">MAMERVCHINDILPGTSQGFRYSPFGHDDIFLVNQGGIIYGYRNSCPHWPGSTLPLKKGQYLDEYAKHIVCRGHGALFEIETGICISGPCRGERLTALSIEVDEHGNVFVVTA</sequence>
<dbReference type="PROSITE" id="PS51296">
    <property type="entry name" value="RIESKE"/>
    <property type="match status" value="1"/>
</dbReference>
<dbReference type="AlphaFoldDB" id="A0A2W0F674"/>
<gene>
    <name evidence="6" type="ORF">CRX42_01020</name>
</gene>
<dbReference type="GO" id="GO:0051537">
    <property type="term" value="F:2 iron, 2 sulfur cluster binding"/>
    <property type="evidence" value="ECO:0007669"/>
    <property type="project" value="UniProtKB-KW"/>
</dbReference>
<dbReference type="InterPro" id="IPR017941">
    <property type="entry name" value="Rieske_2Fe-2S"/>
</dbReference>
<evidence type="ECO:0000259" key="5">
    <source>
        <dbReference type="PROSITE" id="PS51296"/>
    </source>
</evidence>
<dbReference type="Gene3D" id="2.102.10.10">
    <property type="entry name" value="Rieske [2Fe-2S] iron-sulphur domain"/>
    <property type="match status" value="1"/>
</dbReference>
<dbReference type="EMBL" id="PDLL01000004">
    <property type="protein sequence ID" value="PYY72458.1"/>
    <property type="molecule type" value="Genomic_DNA"/>
</dbReference>
<dbReference type="PANTHER" id="PTHR40261:SF1">
    <property type="entry name" value="RIESKE DOMAIN-CONTAINING PROTEIN"/>
    <property type="match status" value="1"/>
</dbReference>
<keyword evidence="1" id="KW-0001">2Fe-2S</keyword>
<organism evidence="6 7">
    <name type="scientific">Pseudomonas jessenii</name>
    <dbReference type="NCBI Taxonomy" id="77298"/>
    <lineage>
        <taxon>Bacteria</taxon>
        <taxon>Pseudomonadati</taxon>
        <taxon>Pseudomonadota</taxon>
        <taxon>Gammaproteobacteria</taxon>
        <taxon>Pseudomonadales</taxon>
        <taxon>Pseudomonadaceae</taxon>
        <taxon>Pseudomonas</taxon>
    </lineage>
</organism>
<evidence type="ECO:0000256" key="3">
    <source>
        <dbReference type="ARBA" id="ARBA00023004"/>
    </source>
</evidence>
<keyword evidence="3" id="KW-0408">Iron</keyword>
<feature type="domain" description="Rieske" evidence="5">
    <location>
        <begin position="4"/>
        <end position="91"/>
    </location>
</feature>
<dbReference type="Proteomes" id="UP000247437">
    <property type="component" value="Unassembled WGS sequence"/>
</dbReference>
<evidence type="ECO:0000256" key="1">
    <source>
        <dbReference type="ARBA" id="ARBA00022714"/>
    </source>
</evidence>
<proteinExistence type="predicted"/>
<evidence type="ECO:0000313" key="6">
    <source>
        <dbReference type="EMBL" id="PYY72458.1"/>
    </source>
</evidence>
<dbReference type="InterPro" id="IPR036922">
    <property type="entry name" value="Rieske_2Fe-2S_sf"/>
</dbReference>
<accession>A0A2W0F674</accession>
<evidence type="ECO:0000256" key="4">
    <source>
        <dbReference type="ARBA" id="ARBA00023014"/>
    </source>
</evidence>
<dbReference type="PANTHER" id="PTHR40261">
    <property type="match status" value="1"/>
</dbReference>
<dbReference type="Pfam" id="PF00355">
    <property type="entry name" value="Rieske"/>
    <property type="match status" value="1"/>
</dbReference>
<evidence type="ECO:0000313" key="7">
    <source>
        <dbReference type="Proteomes" id="UP000247437"/>
    </source>
</evidence>
<comment type="caution">
    <text evidence="6">The sequence shown here is derived from an EMBL/GenBank/DDBJ whole genome shotgun (WGS) entry which is preliminary data.</text>
</comment>
<dbReference type="SUPFAM" id="SSF50022">
    <property type="entry name" value="ISP domain"/>
    <property type="match status" value="1"/>
</dbReference>
<dbReference type="CDD" id="cd03467">
    <property type="entry name" value="Rieske"/>
    <property type="match status" value="1"/>
</dbReference>
<dbReference type="OrthoDB" id="9794779at2"/>